<gene>
    <name evidence="13" type="ORF">PTD2_03736</name>
</gene>
<evidence type="ECO:0000256" key="5">
    <source>
        <dbReference type="ARBA" id="ARBA00022553"/>
    </source>
</evidence>
<dbReference type="SUPFAM" id="SSF47384">
    <property type="entry name" value="Homodimeric domain of signal transducing histidine kinase"/>
    <property type="match status" value="1"/>
</dbReference>
<dbReference type="SMART" id="SM00387">
    <property type="entry name" value="HATPase_c"/>
    <property type="match status" value="1"/>
</dbReference>
<dbReference type="InterPro" id="IPR036097">
    <property type="entry name" value="HisK_dim/P_sf"/>
</dbReference>
<dbReference type="SUPFAM" id="SSF55874">
    <property type="entry name" value="ATPase domain of HSP90 chaperone/DNA topoisomerase II/histidine kinase"/>
    <property type="match status" value="1"/>
</dbReference>
<dbReference type="Gene3D" id="3.30.565.10">
    <property type="entry name" value="Histidine kinase-like ATPase, C-terminal domain"/>
    <property type="match status" value="1"/>
</dbReference>
<comment type="caution">
    <text evidence="13">The sequence shown here is derived from an EMBL/GenBank/DDBJ whole genome shotgun (WGS) entry which is preliminary data.</text>
</comment>
<feature type="transmembrane region" description="Helical" evidence="10">
    <location>
        <begin position="137"/>
        <end position="159"/>
    </location>
</feature>
<dbReference type="InterPro" id="IPR003661">
    <property type="entry name" value="HisK_dim/P_dom"/>
</dbReference>
<dbReference type="GO" id="GO:0000155">
    <property type="term" value="F:phosphorelay sensor kinase activity"/>
    <property type="evidence" value="ECO:0007669"/>
    <property type="project" value="InterPro"/>
</dbReference>
<evidence type="ECO:0000259" key="12">
    <source>
        <dbReference type="PROSITE" id="PS50885"/>
    </source>
</evidence>
<evidence type="ECO:0000256" key="2">
    <source>
        <dbReference type="ARBA" id="ARBA00004651"/>
    </source>
</evidence>
<evidence type="ECO:0000256" key="3">
    <source>
        <dbReference type="ARBA" id="ARBA00012438"/>
    </source>
</evidence>
<evidence type="ECO:0000256" key="9">
    <source>
        <dbReference type="ARBA" id="ARBA00022840"/>
    </source>
</evidence>
<reference evidence="13 14" key="1">
    <citation type="submission" date="2006-02" db="EMBL/GenBank/DDBJ databases">
        <authorList>
            <person name="Moran M.A."/>
            <person name="Kjelleberg S."/>
            <person name="Egan S."/>
            <person name="Saunders N."/>
            <person name="Thomas T."/>
            <person name="Ferriera S."/>
            <person name="Johnson J."/>
            <person name="Kravitz S."/>
            <person name="Halpern A."/>
            <person name="Remington K."/>
            <person name="Beeson K."/>
            <person name="Tran B."/>
            <person name="Rogers Y.-H."/>
            <person name="Friedman R."/>
            <person name="Venter J.C."/>
        </authorList>
    </citation>
    <scope>NUCLEOTIDE SEQUENCE [LARGE SCALE GENOMIC DNA]</scope>
    <source>
        <strain evidence="13 14">D2</strain>
    </source>
</reference>
<dbReference type="eggNOG" id="COG2205">
    <property type="taxonomic scope" value="Bacteria"/>
</dbReference>
<name>A4C518_9GAMM</name>
<sequence length="427" mass="47691">MKKLTLTLVTAMLTAIIFLGWGIDNLFNEYQRKEGTDEFALHKQLITSLAFTLDKIENVEQFISIWQSQNQQQLSLTPLAEFPLPASLQQNFSQGQPLILESEDFITVNQLLPSKQGVLSLSVAQTTKQHDILTIQIILTTAFYSGILLCAFIWIYPLIKRLQLLQKTAKAFGEGDLSQRIHLVNTSYIVDIENEFNNMAEKIAILLEDNKLLCNAVSHDLRTPLARLRFGIEALSETNSPQNKEKYVKHLSRDIEEMETLVGVLLNYARLEQKMVKVQRIPLKVNKLLHSAVASFASSEQSLVAIDTSGLTDSNLSILGDENYLSMLINNLLTNAQQYAAKKITISTQSTDKGVMLCVCDDGPGIAPNKRDELFKPFTRGDIQLSHKGYGMGLAIVHRVALWHGAQVSISQSDELGGAQFTVLFPQ</sequence>
<keyword evidence="5" id="KW-0597">Phosphoprotein</keyword>
<protein>
    <recommendedName>
        <fullName evidence="3">histidine kinase</fullName>
        <ecNumber evidence="3">2.7.13.3</ecNumber>
    </recommendedName>
</protein>
<dbReference type="AlphaFoldDB" id="A4C518"/>
<evidence type="ECO:0000256" key="1">
    <source>
        <dbReference type="ARBA" id="ARBA00000085"/>
    </source>
</evidence>
<dbReference type="CDD" id="cd00082">
    <property type="entry name" value="HisKA"/>
    <property type="match status" value="1"/>
</dbReference>
<keyword evidence="6" id="KW-0808">Transferase</keyword>
<dbReference type="InterPro" id="IPR005467">
    <property type="entry name" value="His_kinase_dom"/>
</dbReference>
<dbReference type="STRING" id="87626.PTD2_03736"/>
<keyword evidence="10" id="KW-1133">Transmembrane helix</keyword>
<dbReference type="PRINTS" id="PR00344">
    <property type="entry name" value="BCTRLSENSOR"/>
</dbReference>
<dbReference type="InterPro" id="IPR003660">
    <property type="entry name" value="HAMP_dom"/>
</dbReference>
<keyword evidence="10" id="KW-0472">Membrane</keyword>
<evidence type="ECO:0000313" key="13">
    <source>
        <dbReference type="EMBL" id="EAR30650.1"/>
    </source>
</evidence>
<dbReference type="CDD" id="cd06225">
    <property type="entry name" value="HAMP"/>
    <property type="match status" value="1"/>
</dbReference>
<dbReference type="PANTHER" id="PTHR44936:SF10">
    <property type="entry name" value="SENSOR PROTEIN RSTB"/>
    <property type="match status" value="1"/>
</dbReference>
<evidence type="ECO:0000259" key="11">
    <source>
        <dbReference type="PROSITE" id="PS50109"/>
    </source>
</evidence>
<feature type="domain" description="HAMP" evidence="12">
    <location>
        <begin position="156"/>
        <end position="208"/>
    </location>
</feature>
<dbReference type="PROSITE" id="PS50885">
    <property type="entry name" value="HAMP"/>
    <property type="match status" value="1"/>
</dbReference>
<dbReference type="InterPro" id="IPR003594">
    <property type="entry name" value="HATPase_dom"/>
</dbReference>
<comment type="subcellular location">
    <subcellularLocation>
        <location evidence="2">Cell membrane</location>
        <topology evidence="2">Multi-pass membrane protein</topology>
    </subcellularLocation>
</comment>
<keyword evidence="8" id="KW-0418">Kinase</keyword>
<dbReference type="PANTHER" id="PTHR44936">
    <property type="entry name" value="SENSOR PROTEIN CREC"/>
    <property type="match status" value="1"/>
</dbReference>
<dbReference type="Proteomes" id="UP000006201">
    <property type="component" value="Unassembled WGS sequence"/>
</dbReference>
<accession>A4C518</accession>
<dbReference type="GO" id="GO:0005524">
    <property type="term" value="F:ATP binding"/>
    <property type="evidence" value="ECO:0007669"/>
    <property type="project" value="UniProtKB-KW"/>
</dbReference>
<keyword evidence="14" id="KW-1185">Reference proteome</keyword>
<dbReference type="InterPro" id="IPR004358">
    <property type="entry name" value="Sig_transdc_His_kin-like_C"/>
</dbReference>
<feature type="domain" description="Histidine kinase" evidence="11">
    <location>
        <begin position="216"/>
        <end position="427"/>
    </location>
</feature>
<keyword evidence="7" id="KW-0547">Nucleotide-binding</keyword>
<dbReference type="HOGENOM" id="CLU_000445_89_27_6"/>
<keyword evidence="10" id="KW-0812">Transmembrane</keyword>
<dbReference type="Pfam" id="PF02518">
    <property type="entry name" value="HATPase_c"/>
    <property type="match status" value="1"/>
</dbReference>
<dbReference type="Gene3D" id="1.10.287.130">
    <property type="match status" value="1"/>
</dbReference>
<dbReference type="OrthoDB" id="9804645at2"/>
<evidence type="ECO:0000256" key="8">
    <source>
        <dbReference type="ARBA" id="ARBA00022777"/>
    </source>
</evidence>
<dbReference type="Gene3D" id="6.10.340.10">
    <property type="match status" value="1"/>
</dbReference>
<dbReference type="Pfam" id="PF00512">
    <property type="entry name" value="HisKA"/>
    <property type="match status" value="1"/>
</dbReference>
<dbReference type="PROSITE" id="PS50109">
    <property type="entry name" value="HIS_KIN"/>
    <property type="match status" value="1"/>
</dbReference>
<evidence type="ECO:0000313" key="14">
    <source>
        <dbReference type="Proteomes" id="UP000006201"/>
    </source>
</evidence>
<dbReference type="GO" id="GO:0005886">
    <property type="term" value="C:plasma membrane"/>
    <property type="evidence" value="ECO:0007669"/>
    <property type="project" value="UniProtKB-SubCell"/>
</dbReference>
<proteinExistence type="predicted"/>
<dbReference type="SMART" id="SM00388">
    <property type="entry name" value="HisKA"/>
    <property type="match status" value="1"/>
</dbReference>
<organism evidence="13 14">
    <name type="scientific">Pseudoalteromonas tunicata D2</name>
    <dbReference type="NCBI Taxonomy" id="87626"/>
    <lineage>
        <taxon>Bacteria</taxon>
        <taxon>Pseudomonadati</taxon>
        <taxon>Pseudomonadota</taxon>
        <taxon>Gammaproteobacteria</taxon>
        <taxon>Alteromonadales</taxon>
        <taxon>Pseudoalteromonadaceae</taxon>
        <taxon>Pseudoalteromonas</taxon>
    </lineage>
</organism>
<dbReference type="EMBL" id="AAOH01000001">
    <property type="protein sequence ID" value="EAR30650.1"/>
    <property type="molecule type" value="Genomic_DNA"/>
</dbReference>
<evidence type="ECO:0000256" key="10">
    <source>
        <dbReference type="SAM" id="Phobius"/>
    </source>
</evidence>
<evidence type="ECO:0000256" key="4">
    <source>
        <dbReference type="ARBA" id="ARBA00022475"/>
    </source>
</evidence>
<evidence type="ECO:0000256" key="7">
    <source>
        <dbReference type="ARBA" id="ARBA00022741"/>
    </source>
</evidence>
<keyword evidence="9" id="KW-0067">ATP-binding</keyword>
<dbReference type="InterPro" id="IPR036890">
    <property type="entry name" value="HATPase_C_sf"/>
</dbReference>
<evidence type="ECO:0000256" key="6">
    <source>
        <dbReference type="ARBA" id="ARBA00022679"/>
    </source>
</evidence>
<keyword evidence="4" id="KW-1003">Cell membrane</keyword>
<dbReference type="EC" id="2.7.13.3" evidence="3"/>
<comment type="catalytic activity">
    <reaction evidence="1">
        <text>ATP + protein L-histidine = ADP + protein N-phospho-L-histidine.</text>
        <dbReference type="EC" id="2.7.13.3"/>
    </reaction>
</comment>
<dbReference type="InterPro" id="IPR050980">
    <property type="entry name" value="2C_sensor_his_kinase"/>
</dbReference>